<evidence type="ECO:0000256" key="4">
    <source>
        <dbReference type="ARBA" id="ARBA00022688"/>
    </source>
</evidence>
<keyword evidence="6 8" id="KW-0446">Lipid-binding</keyword>
<dbReference type="GO" id="GO:0005743">
    <property type="term" value="C:mitochondrial inner membrane"/>
    <property type="evidence" value="ECO:0007669"/>
    <property type="project" value="TreeGrafter"/>
</dbReference>
<dbReference type="EMBL" id="PQFF01000195">
    <property type="protein sequence ID" value="RHZ76048.1"/>
    <property type="molecule type" value="Genomic_DNA"/>
</dbReference>
<protein>
    <recommendedName>
        <fullName evidence="8">Ubiquinone biosynthesis protein</fullName>
    </recommendedName>
</protein>
<comment type="subcellular location">
    <subcellularLocation>
        <location evidence="1 8">Mitochondrion</location>
    </subcellularLocation>
</comment>
<dbReference type="Gene3D" id="1.10.357.10">
    <property type="entry name" value="Tetracycline Repressor, domain 2"/>
    <property type="match status" value="1"/>
</dbReference>
<feature type="domain" description="Ubiquinone biosynthesis protein COQ9 HTH" evidence="11">
    <location>
        <begin position="127"/>
        <end position="151"/>
    </location>
</feature>
<dbReference type="FunFam" id="1.10.357.10:FF:000004">
    <property type="entry name" value="Ubiquinone biosynthesis protein COQ9, mitochondrial"/>
    <property type="match status" value="1"/>
</dbReference>
<comment type="caution">
    <text evidence="12">The sequence shown here is derived from an EMBL/GenBank/DDBJ whole genome shotgun (WGS) entry which is preliminary data.</text>
</comment>
<evidence type="ECO:0000256" key="7">
    <source>
        <dbReference type="ARBA" id="ARBA00023128"/>
    </source>
</evidence>
<dbReference type="AlphaFoldDB" id="A0A397IP77"/>
<comment type="function">
    <text evidence="8">Membrane-associated protein that warps the membrane surface to access and bind aromatic isoprenes with high specificity, including ubiquinone (CoQ) isoprene intermediates and presents them directly to Coq7, therefore facilitating the Coq7-mediated hydroxylase step. Participates in the biosynthesis of coenzyme Q, also named ubiquinone, an essential lipid-soluble electron transporter for aerobic cellular respiration.</text>
</comment>
<evidence type="ECO:0000256" key="1">
    <source>
        <dbReference type="ARBA" id="ARBA00004173"/>
    </source>
</evidence>
<keyword evidence="13" id="KW-1185">Reference proteome</keyword>
<keyword evidence="7 8" id="KW-0496">Mitochondrion</keyword>
<evidence type="ECO:0000313" key="13">
    <source>
        <dbReference type="Proteomes" id="UP000266861"/>
    </source>
</evidence>
<evidence type="ECO:0000256" key="9">
    <source>
        <dbReference type="SAM" id="MobiDB-lite"/>
    </source>
</evidence>
<dbReference type="PANTHER" id="PTHR21427">
    <property type="entry name" value="UBIQUINONE BIOSYNTHESIS PROTEIN COQ9, MITOCHONDRIAL"/>
    <property type="match status" value="1"/>
</dbReference>
<keyword evidence="5" id="KW-0809">Transit peptide</keyword>
<evidence type="ECO:0000256" key="5">
    <source>
        <dbReference type="ARBA" id="ARBA00022946"/>
    </source>
</evidence>
<evidence type="ECO:0000256" key="8">
    <source>
        <dbReference type="RuleBase" id="RU366063"/>
    </source>
</evidence>
<feature type="domain" description="COQ9 C-terminal" evidence="10">
    <location>
        <begin position="232"/>
        <end position="302"/>
    </location>
</feature>
<reference evidence="12 13" key="1">
    <citation type="submission" date="2018-08" db="EMBL/GenBank/DDBJ databases">
        <title>Genome and evolution of the arbuscular mycorrhizal fungus Diversispora epigaea (formerly Glomus versiforme) and its bacterial endosymbionts.</title>
        <authorList>
            <person name="Sun X."/>
            <person name="Fei Z."/>
            <person name="Harrison M."/>
        </authorList>
    </citation>
    <scope>NUCLEOTIDE SEQUENCE [LARGE SCALE GENOMIC DNA]</scope>
    <source>
        <strain evidence="12 13">IT104</strain>
    </source>
</reference>
<evidence type="ECO:0000259" key="10">
    <source>
        <dbReference type="Pfam" id="PF08511"/>
    </source>
</evidence>
<dbReference type="STRING" id="1348612.A0A397IP77"/>
<comment type="similarity">
    <text evidence="3 8">Belongs to the COQ9 family.</text>
</comment>
<proteinExistence type="inferred from homology"/>
<dbReference type="GO" id="GO:0008289">
    <property type="term" value="F:lipid binding"/>
    <property type="evidence" value="ECO:0007669"/>
    <property type="project" value="UniProtKB-UniRule"/>
</dbReference>
<accession>A0A397IP77</accession>
<dbReference type="Pfam" id="PF21392">
    <property type="entry name" value="COQ9_N"/>
    <property type="match status" value="1"/>
</dbReference>
<organism evidence="12 13">
    <name type="scientific">Diversispora epigaea</name>
    <dbReference type="NCBI Taxonomy" id="1348612"/>
    <lineage>
        <taxon>Eukaryota</taxon>
        <taxon>Fungi</taxon>
        <taxon>Fungi incertae sedis</taxon>
        <taxon>Mucoromycota</taxon>
        <taxon>Glomeromycotina</taxon>
        <taxon>Glomeromycetes</taxon>
        <taxon>Diversisporales</taxon>
        <taxon>Diversisporaceae</taxon>
        <taxon>Diversispora</taxon>
    </lineage>
</organism>
<evidence type="ECO:0000259" key="11">
    <source>
        <dbReference type="Pfam" id="PF21392"/>
    </source>
</evidence>
<dbReference type="NCBIfam" id="TIGR02396">
    <property type="entry name" value="diverge_rpsU"/>
    <property type="match status" value="1"/>
</dbReference>
<dbReference type="InterPro" id="IPR013718">
    <property type="entry name" value="COQ9_C"/>
</dbReference>
<dbReference type="Pfam" id="PF08511">
    <property type="entry name" value="COQ9"/>
    <property type="match status" value="1"/>
</dbReference>
<evidence type="ECO:0000256" key="3">
    <source>
        <dbReference type="ARBA" id="ARBA00010766"/>
    </source>
</evidence>
<dbReference type="OrthoDB" id="619536at2759"/>
<evidence type="ECO:0000313" key="12">
    <source>
        <dbReference type="EMBL" id="RHZ76048.1"/>
    </source>
</evidence>
<dbReference type="InterPro" id="IPR048674">
    <property type="entry name" value="COQ9_HTH"/>
</dbReference>
<feature type="compositionally biased region" description="Low complexity" evidence="9">
    <location>
        <begin position="96"/>
        <end position="122"/>
    </location>
</feature>
<dbReference type="UniPathway" id="UPA00232"/>
<dbReference type="Proteomes" id="UP000266861">
    <property type="component" value="Unassembled WGS sequence"/>
</dbReference>
<dbReference type="GO" id="GO:0006744">
    <property type="term" value="P:ubiquinone biosynthetic process"/>
    <property type="evidence" value="ECO:0007669"/>
    <property type="project" value="UniProtKB-UniRule"/>
</dbReference>
<feature type="region of interest" description="Disordered" evidence="9">
    <location>
        <begin position="75"/>
        <end position="125"/>
    </location>
</feature>
<dbReference type="InterPro" id="IPR012762">
    <property type="entry name" value="Ubiq_biosynth_COQ9"/>
</dbReference>
<name>A0A397IP77_9GLOM</name>
<evidence type="ECO:0000256" key="2">
    <source>
        <dbReference type="ARBA" id="ARBA00004749"/>
    </source>
</evidence>
<dbReference type="PANTHER" id="PTHR21427:SF19">
    <property type="entry name" value="UBIQUINONE BIOSYNTHESIS PROTEIN COQ9, MITOCHONDRIAL"/>
    <property type="match status" value="1"/>
</dbReference>
<evidence type="ECO:0000256" key="6">
    <source>
        <dbReference type="ARBA" id="ARBA00023121"/>
    </source>
</evidence>
<gene>
    <name evidence="12" type="ORF">Glove_208g33</name>
</gene>
<comment type="pathway">
    <text evidence="2 8">Cofactor biosynthesis; ubiquinone biosynthesis.</text>
</comment>
<keyword evidence="4 8" id="KW-0831">Ubiquinone biosynthesis</keyword>
<sequence length="336" mass="37764">MTQNAMSNLFNYSRQIAITCTRKKQVIRCFYRGDIIKPNFLAINFLGGSNNSSRRILNEKGAYALYHDRSFSTVPKAPDGINHSKTSDENVEIPRAQTSGQASGQASDQTSTTSSPSQTSPPTSIPSKILQASLQFVPKYGWSIESLSHGANSLGFPSVSHGLFPRGGIDLIDYFLEDSRRKMVSELNNKMDGLRVPQKIRLACETRLNFTKPYIKKWPEALALMAEPKYIPISFKHLAKLVDDMWYLAGDKSSDMNWYTKRGNLAIIYSSTELYMCQDISPDYSGTLQFLDRRLQDIATFGKTINEINIFAEYVSRSFMGILASKGIKEIEKSNK</sequence>